<dbReference type="EC" id="3.1.1.-" evidence="5"/>
<evidence type="ECO:0000256" key="4">
    <source>
        <dbReference type="ARBA" id="ARBA00023180"/>
    </source>
</evidence>
<dbReference type="GO" id="GO:0019695">
    <property type="term" value="P:choline metabolic process"/>
    <property type="evidence" value="ECO:0007669"/>
    <property type="project" value="TreeGrafter"/>
</dbReference>
<dbReference type="GO" id="GO:0003990">
    <property type="term" value="F:acetylcholinesterase activity"/>
    <property type="evidence" value="ECO:0007669"/>
    <property type="project" value="TreeGrafter"/>
</dbReference>
<feature type="domain" description="Carboxylesterase type B" evidence="6">
    <location>
        <begin position="6"/>
        <end position="339"/>
    </location>
</feature>
<dbReference type="PANTHER" id="PTHR43918:SF4">
    <property type="entry name" value="CARBOXYLIC ESTER HYDROLASE"/>
    <property type="match status" value="1"/>
</dbReference>
<dbReference type="GO" id="GO:0006581">
    <property type="term" value="P:acetylcholine catabolic process"/>
    <property type="evidence" value="ECO:0007669"/>
    <property type="project" value="TreeGrafter"/>
</dbReference>
<dbReference type="PANTHER" id="PTHR43918">
    <property type="entry name" value="ACETYLCHOLINESTERASE"/>
    <property type="match status" value="1"/>
</dbReference>
<dbReference type="SUPFAM" id="SSF53474">
    <property type="entry name" value="alpha/beta-Hydrolases"/>
    <property type="match status" value="1"/>
</dbReference>
<dbReference type="InterPro" id="IPR002018">
    <property type="entry name" value="CarbesteraseB"/>
</dbReference>
<accession>A0A7R9L7U8</accession>
<reference evidence="7" key="1">
    <citation type="submission" date="2020-11" db="EMBL/GenBank/DDBJ databases">
        <authorList>
            <person name="Tran Van P."/>
        </authorList>
    </citation>
    <scope>NUCLEOTIDE SEQUENCE</scope>
</reference>
<dbReference type="OrthoDB" id="408631at2759"/>
<keyword evidence="8" id="KW-1185">Reference proteome</keyword>
<dbReference type="GO" id="GO:0005886">
    <property type="term" value="C:plasma membrane"/>
    <property type="evidence" value="ECO:0007669"/>
    <property type="project" value="TreeGrafter"/>
</dbReference>
<evidence type="ECO:0000256" key="2">
    <source>
        <dbReference type="ARBA" id="ARBA00022487"/>
    </source>
</evidence>
<dbReference type="EMBL" id="OC871329">
    <property type="protein sequence ID" value="CAD7635393.1"/>
    <property type="molecule type" value="Genomic_DNA"/>
</dbReference>
<keyword evidence="4" id="KW-0325">Glycoprotein</keyword>
<dbReference type="InterPro" id="IPR019826">
    <property type="entry name" value="Carboxylesterase_B_AS"/>
</dbReference>
<keyword evidence="3 5" id="KW-0378">Hydrolase</keyword>
<comment type="similarity">
    <text evidence="1 5">Belongs to the type-B carboxylesterase/lipase family.</text>
</comment>
<dbReference type="GO" id="GO:0005615">
    <property type="term" value="C:extracellular space"/>
    <property type="evidence" value="ECO:0007669"/>
    <property type="project" value="TreeGrafter"/>
</dbReference>
<evidence type="ECO:0000256" key="5">
    <source>
        <dbReference type="RuleBase" id="RU361235"/>
    </source>
</evidence>
<keyword evidence="2" id="KW-0719">Serine esterase</keyword>
<evidence type="ECO:0000259" key="6">
    <source>
        <dbReference type="Pfam" id="PF00135"/>
    </source>
</evidence>
<evidence type="ECO:0000256" key="3">
    <source>
        <dbReference type="ARBA" id="ARBA00022801"/>
    </source>
</evidence>
<evidence type="ECO:0000313" key="7">
    <source>
        <dbReference type="EMBL" id="CAD7635393.1"/>
    </source>
</evidence>
<dbReference type="Gene3D" id="3.40.50.1820">
    <property type="entry name" value="alpha/beta hydrolase"/>
    <property type="match status" value="1"/>
</dbReference>
<feature type="non-terminal residue" evidence="7">
    <location>
        <position position="1"/>
    </location>
</feature>
<dbReference type="Proteomes" id="UP000759131">
    <property type="component" value="Unassembled WGS sequence"/>
</dbReference>
<sequence length="346" mass="39334">MGNITKSEDCLVLNVWTPTVRTDYPLKAPLKPVMFWIYGGGLIVGSAFQQQYNASLLATNDVVVVSVNYRLGPFGFLYGDREDAPGNVGFYDQLLALKWVRENIHLFGGDRDQITIFGESAGSKSVSAHIISPLSKGLFKRAIMQSGALFYNKHRYPMVKSEALLVSKQLAKNMNCSEEEEDNWLECLRGFEAQELMDGYDTRRQLSALSDTEFLPMNAQNMFENKLFNKDLDIMAGVMRNEGSIQSQSLVKPNLTEKDFNEFVTIIDAFYHNFDEKLVTDFYLKSIDKNSSDALKWAEYDMFGDLMTTCPTYRFAKAYGQLGGAGGVYFYEQTYQRKSFLDEKVY</sequence>
<gene>
    <name evidence="7" type="ORF">OSB1V03_LOCUS15784</name>
</gene>
<organism evidence="7">
    <name type="scientific">Medioppia subpectinata</name>
    <dbReference type="NCBI Taxonomy" id="1979941"/>
    <lineage>
        <taxon>Eukaryota</taxon>
        <taxon>Metazoa</taxon>
        <taxon>Ecdysozoa</taxon>
        <taxon>Arthropoda</taxon>
        <taxon>Chelicerata</taxon>
        <taxon>Arachnida</taxon>
        <taxon>Acari</taxon>
        <taxon>Acariformes</taxon>
        <taxon>Sarcoptiformes</taxon>
        <taxon>Oribatida</taxon>
        <taxon>Brachypylina</taxon>
        <taxon>Oppioidea</taxon>
        <taxon>Oppiidae</taxon>
        <taxon>Medioppia</taxon>
    </lineage>
</organism>
<dbReference type="Pfam" id="PF00135">
    <property type="entry name" value="COesterase"/>
    <property type="match status" value="1"/>
</dbReference>
<protein>
    <recommendedName>
        <fullName evidence="5">Carboxylic ester hydrolase</fullName>
        <ecNumber evidence="5">3.1.1.-</ecNumber>
    </recommendedName>
</protein>
<dbReference type="AlphaFoldDB" id="A0A7R9L7U8"/>
<proteinExistence type="inferred from homology"/>
<name>A0A7R9L7U8_9ACAR</name>
<dbReference type="InterPro" id="IPR050654">
    <property type="entry name" value="AChE-related_enzymes"/>
</dbReference>
<dbReference type="InterPro" id="IPR029058">
    <property type="entry name" value="AB_hydrolase_fold"/>
</dbReference>
<dbReference type="EMBL" id="CAJPIZ010016754">
    <property type="protein sequence ID" value="CAG2115823.1"/>
    <property type="molecule type" value="Genomic_DNA"/>
</dbReference>
<evidence type="ECO:0000313" key="8">
    <source>
        <dbReference type="Proteomes" id="UP000759131"/>
    </source>
</evidence>
<evidence type="ECO:0000256" key="1">
    <source>
        <dbReference type="ARBA" id="ARBA00005964"/>
    </source>
</evidence>
<dbReference type="PROSITE" id="PS00122">
    <property type="entry name" value="CARBOXYLESTERASE_B_1"/>
    <property type="match status" value="1"/>
</dbReference>